<dbReference type="STRING" id="861450.HMPREF0080_01946"/>
<evidence type="ECO:0000313" key="2">
    <source>
        <dbReference type="EMBL" id="EHM38135.1"/>
    </source>
</evidence>
<sequence length="248" mass="27902">MRRRFERFRIGRGNTTALKDINGYWGKEAVQYFYDNHYVSYRRSIKPNDDITREGAASILNNLIGGDSTAVVDFKDVTGRWSEKAIASVVDKQIMKGYEDGSFKPEKAITRQEFAVIAYNYMNYKGIGAEESAVDYTDEKDVAPWAKKAVDTLHATGYMTGADNMFRPMKNITRGEAVNVLYRILTGNTKTQTEERTVETRVFADITKVYGSVKKFADDGAMYWQGGKLYVAVKNAGNPGQAGRCVQK</sequence>
<proteinExistence type="predicted"/>
<dbReference type="PROSITE" id="PS51272">
    <property type="entry name" value="SLH"/>
    <property type="match status" value="2"/>
</dbReference>
<evidence type="ECO:0000259" key="1">
    <source>
        <dbReference type="PROSITE" id="PS51272"/>
    </source>
</evidence>
<dbReference type="HOGENOM" id="CLU_1118351_0_0_9"/>
<dbReference type="Proteomes" id="UP000005481">
    <property type="component" value="Unassembled WGS sequence"/>
</dbReference>
<comment type="caution">
    <text evidence="2">The sequence shown here is derived from an EMBL/GenBank/DDBJ whole genome shotgun (WGS) entry which is preliminary data.</text>
</comment>
<dbReference type="RefSeq" id="WP_006790912.1">
    <property type="nucleotide sequence ID" value="NZ_JH417613.1"/>
</dbReference>
<name>G9YJU2_9FIRM</name>
<dbReference type="PATRIC" id="fig|861450.3.peg.1799"/>
<dbReference type="InterPro" id="IPR051465">
    <property type="entry name" value="Cell_Envelope_Struct_Comp"/>
</dbReference>
<dbReference type="InterPro" id="IPR001119">
    <property type="entry name" value="SLH_dom"/>
</dbReference>
<gene>
    <name evidence="2" type="ORF">HMPREF0080_01946</name>
</gene>
<dbReference type="eggNOG" id="COG3391">
    <property type="taxonomic scope" value="Bacteria"/>
</dbReference>
<accession>G9YJU2</accession>
<keyword evidence="3" id="KW-1185">Reference proteome</keyword>
<dbReference type="EMBL" id="AGCJ01000085">
    <property type="protein sequence ID" value="EHM38135.1"/>
    <property type="molecule type" value="Genomic_DNA"/>
</dbReference>
<evidence type="ECO:0000313" key="3">
    <source>
        <dbReference type="Proteomes" id="UP000005481"/>
    </source>
</evidence>
<reference evidence="2 3" key="1">
    <citation type="submission" date="2011-08" db="EMBL/GenBank/DDBJ databases">
        <authorList>
            <person name="Weinstock G."/>
            <person name="Sodergren E."/>
            <person name="Clifton S."/>
            <person name="Fulton L."/>
            <person name="Fulton B."/>
            <person name="Courtney L."/>
            <person name="Fronick C."/>
            <person name="Harrison M."/>
            <person name="Strong C."/>
            <person name="Farmer C."/>
            <person name="Delahaunty K."/>
            <person name="Markovic C."/>
            <person name="Hall O."/>
            <person name="Minx P."/>
            <person name="Tomlinson C."/>
            <person name="Mitreva M."/>
            <person name="Hou S."/>
            <person name="Chen J."/>
            <person name="Wollam A."/>
            <person name="Pepin K.H."/>
            <person name="Johnson M."/>
            <person name="Bhonagiri V."/>
            <person name="Zhang X."/>
            <person name="Suruliraj S."/>
            <person name="Warren W."/>
            <person name="Chinwalla A."/>
            <person name="Mardis E.R."/>
            <person name="Wilson R.K."/>
        </authorList>
    </citation>
    <scope>NUCLEOTIDE SEQUENCE [LARGE SCALE GENOMIC DNA]</scope>
    <source>
        <strain evidence="2 3">F0357</strain>
    </source>
</reference>
<feature type="domain" description="SLH" evidence="1">
    <location>
        <begin position="69"/>
        <end position="132"/>
    </location>
</feature>
<dbReference type="PANTHER" id="PTHR43308:SF5">
    <property type="entry name" value="S-LAYER PROTEIN _ PEPTIDOGLYCAN ENDO-BETA-N-ACETYLGLUCOSAMINIDASE"/>
    <property type="match status" value="1"/>
</dbReference>
<feature type="domain" description="SLH" evidence="1">
    <location>
        <begin position="133"/>
        <end position="195"/>
    </location>
</feature>
<dbReference type="Pfam" id="PF00395">
    <property type="entry name" value="SLH"/>
    <property type="match status" value="2"/>
</dbReference>
<protein>
    <recommendedName>
        <fullName evidence="1">SLH domain-containing protein</fullName>
    </recommendedName>
</protein>
<dbReference type="PANTHER" id="PTHR43308">
    <property type="entry name" value="OUTER MEMBRANE PROTEIN ALPHA-RELATED"/>
    <property type="match status" value="1"/>
</dbReference>
<organism evidence="2 3">
    <name type="scientific">Anaeroglobus geminatus F0357</name>
    <dbReference type="NCBI Taxonomy" id="861450"/>
    <lineage>
        <taxon>Bacteria</taxon>
        <taxon>Bacillati</taxon>
        <taxon>Bacillota</taxon>
        <taxon>Negativicutes</taxon>
        <taxon>Veillonellales</taxon>
        <taxon>Veillonellaceae</taxon>
        <taxon>Anaeroglobus</taxon>
    </lineage>
</organism>
<dbReference type="AlphaFoldDB" id="G9YJU2"/>